<evidence type="ECO:0000313" key="10">
    <source>
        <dbReference type="Proteomes" id="UP000179243"/>
    </source>
</evidence>
<dbReference type="Pfam" id="PF02659">
    <property type="entry name" value="Mntp"/>
    <property type="match status" value="1"/>
</dbReference>
<feature type="transmembrane region" description="Helical" evidence="8">
    <location>
        <begin position="68"/>
        <end position="85"/>
    </location>
</feature>
<dbReference type="GO" id="GO:0005886">
    <property type="term" value="C:plasma membrane"/>
    <property type="evidence" value="ECO:0007669"/>
    <property type="project" value="UniProtKB-SubCell"/>
</dbReference>
<keyword evidence="1 8" id="KW-0813">Transport</keyword>
<evidence type="ECO:0000256" key="2">
    <source>
        <dbReference type="ARBA" id="ARBA00022475"/>
    </source>
</evidence>
<keyword evidence="6 8" id="KW-0472">Membrane</keyword>
<dbReference type="GO" id="GO:0005384">
    <property type="term" value="F:manganese ion transmembrane transporter activity"/>
    <property type="evidence" value="ECO:0007669"/>
    <property type="project" value="UniProtKB-UniRule"/>
</dbReference>
<feature type="transmembrane region" description="Helical" evidence="8">
    <location>
        <begin position="131"/>
        <end position="151"/>
    </location>
</feature>
<evidence type="ECO:0000256" key="5">
    <source>
        <dbReference type="ARBA" id="ARBA00023065"/>
    </source>
</evidence>
<name>A0A1F7F0B4_UNCRA</name>
<dbReference type="PANTHER" id="PTHR35529:SF1">
    <property type="entry name" value="MANGANESE EFFLUX PUMP MNTP-RELATED"/>
    <property type="match status" value="1"/>
</dbReference>
<evidence type="ECO:0000256" key="1">
    <source>
        <dbReference type="ARBA" id="ARBA00022448"/>
    </source>
</evidence>
<keyword evidence="7 8" id="KW-0464">Manganese</keyword>
<evidence type="ECO:0000313" key="9">
    <source>
        <dbReference type="EMBL" id="OGK00058.1"/>
    </source>
</evidence>
<protein>
    <recommendedName>
        <fullName evidence="8">Putative manganese efflux pump MntP</fullName>
    </recommendedName>
</protein>
<sequence>MDLLTITGIAVSLAMDAFSVSIAAGISLGNPTPRHYFRLAFHFGLFQFFMPILGYFGGVFVEQYIKAYDHWLALVLLAFVGIKMIKESFEKKEAGFSQDPSRGLTLIFLSVATSIDAMAVGLSFGMMRVPIVTPSIIIGIVCAFFSIIGLSIGKRVGTLFGHWVERAGGLVLIAIGLKILFEHTIS</sequence>
<evidence type="ECO:0000256" key="8">
    <source>
        <dbReference type="HAMAP-Rule" id="MF_01521"/>
    </source>
</evidence>
<dbReference type="InterPro" id="IPR003810">
    <property type="entry name" value="Mntp/YtaF"/>
</dbReference>
<keyword evidence="2 8" id="KW-1003">Cell membrane</keyword>
<dbReference type="AlphaFoldDB" id="A0A1F7F0B4"/>
<proteinExistence type="inferred from homology"/>
<feature type="transmembrane region" description="Helical" evidence="8">
    <location>
        <begin position="163"/>
        <end position="181"/>
    </location>
</feature>
<dbReference type="EMBL" id="MFYX01000155">
    <property type="protein sequence ID" value="OGK00058.1"/>
    <property type="molecule type" value="Genomic_DNA"/>
</dbReference>
<comment type="similarity">
    <text evidence="8">Belongs to the MntP (TC 9.B.29) family.</text>
</comment>
<comment type="caution">
    <text evidence="9">The sequence shown here is derived from an EMBL/GenBank/DDBJ whole genome shotgun (WGS) entry which is preliminary data.</text>
</comment>
<comment type="function">
    <text evidence="8">Probably functions as a manganese efflux pump.</text>
</comment>
<keyword evidence="4 8" id="KW-1133">Transmembrane helix</keyword>
<evidence type="ECO:0000256" key="7">
    <source>
        <dbReference type="ARBA" id="ARBA00023211"/>
    </source>
</evidence>
<keyword evidence="3 8" id="KW-0812">Transmembrane</keyword>
<accession>A0A1F7F0B4</accession>
<dbReference type="HAMAP" id="MF_01521">
    <property type="entry name" value="MntP_pump"/>
    <property type="match status" value="1"/>
</dbReference>
<dbReference type="PANTHER" id="PTHR35529">
    <property type="entry name" value="MANGANESE EFFLUX PUMP MNTP-RELATED"/>
    <property type="match status" value="1"/>
</dbReference>
<evidence type="ECO:0000256" key="6">
    <source>
        <dbReference type="ARBA" id="ARBA00023136"/>
    </source>
</evidence>
<organism evidence="9 10">
    <name type="scientific">Candidatus Raymondbacteria bacterium RIFOXYD12_FULL_49_13</name>
    <dbReference type="NCBI Taxonomy" id="1817890"/>
    <lineage>
        <taxon>Bacteria</taxon>
        <taxon>Raymondiibacteriota</taxon>
    </lineage>
</organism>
<feature type="transmembrane region" description="Helical" evidence="8">
    <location>
        <begin position="39"/>
        <end position="61"/>
    </location>
</feature>
<evidence type="ECO:0000256" key="3">
    <source>
        <dbReference type="ARBA" id="ARBA00022692"/>
    </source>
</evidence>
<evidence type="ECO:0000256" key="4">
    <source>
        <dbReference type="ARBA" id="ARBA00022989"/>
    </source>
</evidence>
<dbReference type="InterPro" id="IPR022929">
    <property type="entry name" value="Put_MntP"/>
</dbReference>
<feature type="transmembrane region" description="Helical" evidence="8">
    <location>
        <begin position="105"/>
        <end position="124"/>
    </location>
</feature>
<comment type="subcellular location">
    <subcellularLocation>
        <location evidence="8">Cell membrane</location>
        <topology evidence="8">Multi-pass membrane protein</topology>
    </subcellularLocation>
</comment>
<keyword evidence="5 8" id="KW-0406">Ion transport</keyword>
<gene>
    <name evidence="8" type="primary">mntP</name>
    <name evidence="9" type="ORF">A2519_22280</name>
</gene>
<dbReference type="Proteomes" id="UP000179243">
    <property type="component" value="Unassembled WGS sequence"/>
</dbReference>
<reference evidence="9 10" key="1">
    <citation type="journal article" date="2016" name="Nat. Commun.">
        <title>Thousands of microbial genomes shed light on interconnected biogeochemical processes in an aquifer system.</title>
        <authorList>
            <person name="Anantharaman K."/>
            <person name="Brown C.T."/>
            <person name="Hug L.A."/>
            <person name="Sharon I."/>
            <person name="Castelle C.J."/>
            <person name="Probst A.J."/>
            <person name="Thomas B.C."/>
            <person name="Singh A."/>
            <person name="Wilkins M.J."/>
            <person name="Karaoz U."/>
            <person name="Brodie E.L."/>
            <person name="Williams K.H."/>
            <person name="Hubbard S.S."/>
            <person name="Banfield J.F."/>
        </authorList>
    </citation>
    <scope>NUCLEOTIDE SEQUENCE [LARGE SCALE GENOMIC DNA]</scope>
</reference>